<dbReference type="PANTHER" id="PTHR23319">
    <property type="entry name" value="GRAM DOMAIN CONTAINING 1B, ISOFORM E"/>
    <property type="match status" value="1"/>
</dbReference>
<dbReference type="GO" id="GO:0032541">
    <property type="term" value="C:cortical endoplasmic reticulum"/>
    <property type="evidence" value="ECO:0007669"/>
    <property type="project" value="TreeGrafter"/>
</dbReference>
<dbReference type="PROSITE" id="PS51778">
    <property type="entry name" value="VAST"/>
    <property type="match status" value="1"/>
</dbReference>
<feature type="compositionally biased region" description="Low complexity" evidence="7">
    <location>
        <begin position="406"/>
        <end position="416"/>
    </location>
</feature>
<evidence type="ECO:0000256" key="5">
    <source>
        <dbReference type="ARBA" id="ARBA00023136"/>
    </source>
</evidence>
<comment type="caution">
    <text evidence="9">The sequence shown here is derived from an EMBL/GenBank/DDBJ whole genome shotgun (WGS) entry which is preliminary data.</text>
</comment>
<feature type="compositionally biased region" description="Polar residues" evidence="7">
    <location>
        <begin position="457"/>
        <end position="469"/>
    </location>
</feature>
<feature type="region of interest" description="Disordered" evidence="7">
    <location>
        <begin position="807"/>
        <end position="865"/>
    </location>
</feature>
<feature type="compositionally biased region" description="Polar residues" evidence="7">
    <location>
        <begin position="378"/>
        <end position="388"/>
    </location>
</feature>
<feature type="region of interest" description="Disordered" evidence="7">
    <location>
        <begin position="1089"/>
        <end position="1120"/>
    </location>
</feature>
<name>A0AAN7YER2_9EURO</name>
<evidence type="ECO:0000256" key="1">
    <source>
        <dbReference type="ARBA" id="ARBA00004167"/>
    </source>
</evidence>
<feature type="compositionally biased region" description="Polar residues" evidence="7">
    <location>
        <begin position="165"/>
        <end position="179"/>
    </location>
</feature>
<feature type="compositionally biased region" description="Basic residues" evidence="7">
    <location>
        <begin position="1096"/>
        <end position="1106"/>
    </location>
</feature>
<dbReference type="GO" id="GO:0120015">
    <property type="term" value="F:sterol transfer activity"/>
    <property type="evidence" value="ECO:0007669"/>
    <property type="project" value="TreeGrafter"/>
</dbReference>
<dbReference type="GO" id="GO:0032934">
    <property type="term" value="F:sterol binding"/>
    <property type="evidence" value="ECO:0007669"/>
    <property type="project" value="TreeGrafter"/>
</dbReference>
<dbReference type="Gene3D" id="2.30.29.30">
    <property type="entry name" value="Pleckstrin-homology domain (PH domain)/Phosphotyrosine-binding domain (PTB)"/>
    <property type="match status" value="1"/>
</dbReference>
<evidence type="ECO:0000313" key="10">
    <source>
        <dbReference type="Proteomes" id="UP001309876"/>
    </source>
</evidence>
<feature type="compositionally biased region" description="Basic and acidic residues" evidence="7">
    <location>
        <begin position="95"/>
        <end position="111"/>
    </location>
</feature>
<feature type="compositionally biased region" description="Basic and acidic residues" evidence="7">
    <location>
        <begin position="282"/>
        <end position="298"/>
    </location>
</feature>
<feature type="region of interest" description="Disordered" evidence="7">
    <location>
        <begin position="523"/>
        <end position="544"/>
    </location>
</feature>
<feature type="region of interest" description="Disordered" evidence="7">
    <location>
        <begin position="1"/>
        <end position="310"/>
    </location>
</feature>
<comment type="similarity">
    <text evidence="2">Belongs to the YSP2 family.</text>
</comment>
<evidence type="ECO:0000256" key="6">
    <source>
        <dbReference type="SAM" id="Coils"/>
    </source>
</evidence>
<accession>A0AAN7YER2</accession>
<dbReference type="CDD" id="cd13220">
    <property type="entry name" value="PH-GRAM_GRAMDC"/>
    <property type="match status" value="1"/>
</dbReference>
<feature type="domain" description="VASt" evidence="8">
    <location>
        <begin position="912"/>
        <end position="1086"/>
    </location>
</feature>
<evidence type="ECO:0000256" key="3">
    <source>
        <dbReference type="ARBA" id="ARBA00022692"/>
    </source>
</evidence>
<dbReference type="GO" id="GO:0005789">
    <property type="term" value="C:endoplasmic reticulum membrane"/>
    <property type="evidence" value="ECO:0007669"/>
    <property type="project" value="TreeGrafter"/>
</dbReference>
<evidence type="ECO:0000256" key="4">
    <source>
        <dbReference type="ARBA" id="ARBA00022989"/>
    </source>
</evidence>
<feature type="region of interest" description="Disordered" evidence="7">
    <location>
        <begin position="457"/>
        <end position="499"/>
    </location>
</feature>
<dbReference type="InterPro" id="IPR031968">
    <property type="entry name" value="VASt"/>
</dbReference>
<protein>
    <recommendedName>
        <fullName evidence="8">VASt domain-containing protein</fullName>
    </recommendedName>
</protein>
<evidence type="ECO:0000256" key="7">
    <source>
        <dbReference type="SAM" id="MobiDB-lite"/>
    </source>
</evidence>
<sequence length="1279" mass="138756">MATSSAQSLPLSPPPPSPPRKRLSKVLTGGRRRSSDVQSENGTTSLHGSIESLGLAKPPSVQSRRSPSRDGSTRSSTSGGVKKLVPGHAKRERKRIREEELQRIADEEVARGRQPAPTPDSQAPGVSPVARPSTLNRSRSSLVTVDSDVESRPSLISHDSHAGYLTTSSPLIMTTTVGSNEEHSSRNPSPEQFPSIAESHPTPISVPTSPKSPPRVEVPSLPKFANLTDKANTLKPGFDSSQLRGKSPARRFRDVFAKTGKSPRVSPERRDIDLATTVPAHDGADLDRSSTGFGERRLSNNPEARAPSPLRAQTLVAAPVSRPTVPPLQVDTPQPRTPPGSIFHNPTTTITPPTPTDPENRKTLHTSPKPDYAGGSWPEQNTTAVQSNGHRRVRSHSGAMHQKSKLSTSTIPPLTPTIEEVKTPTLSSGTSGSRNVSSGNGFFSSWVSAAQNAATSITNLTNQNRSRAGTTSSDSSKTKPTDTPPKEKEVAAPNLERLPQELKKELAVDTLGSGDLNLSHLGIEEKVDKRAPSPSRSEHAASVKDDMAARMEDLLAKRAVSQAYEKPSKSGEATPIAEISDPVASVRPASTFDSATGALTPPNGSIFEGETNGVKRTNSVRSKLHDHRSRGSSVTTAQSTAGGMMGASTTTLTNATAASKLSGFAIAPKPRNRAFHQQFRSVPEDDFLIEDYSCALQKEILLAGRIYISEGHICFSSNILGWVTTLIISFEEVVSIEKENTAIVIPNAIAVQTLHARHTFRSLLSREATYDLMIGIWRVSHPDSFEKSMNGQKLAAEMASAENAAINDEAGDAPASGDSTEETDSEDDDDDQSVGDTDSLGEQEYQEAKSLSRKPSGGKDIGSGPIMAASVAPASGDATSSVAPIVATADSVPDFPGPATHAPTECADTATHYDKIIKDEVIQAPLGRIYTLLYGTQSTTFMRKFLVDGVSKAQDLQMEDDKKGLDNENKSRKYQYVKPLGGSIGPKQTTCITTEVLDMFDLEKAVSVSCTTATPDVPSGSAFSTKTKYCLTWAPGNATRFQMNMTIEWTAKSWLKNPIEKGALDGQQQYGDDLIKTIKAALGRSRATTAGSKVLKNGKKKRKSSKRDKSESAQAESKKDENWGPIEFLRPMLNPIVAPVKPFVQTNIVVAVLTMMVLWMWFRGTSSRSSLALLGKAERGLYYDELWRREENELWGWLEDRASIDGMVLRESLQSNDAQKKDNKQKFQKRQKLLKSKNMQTRLREEKMTVKEMEEAVRVTQERLESLQRNLERHKNDGH</sequence>
<feature type="compositionally biased region" description="Polar residues" evidence="7">
    <location>
        <begin position="36"/>
        <end position="47"/>
    </location>
</feature>
<dbReference type="InterPro" id="IPR004182">
    <property type="entry name" value="GRAM"/>
</dbReference>
<dbReference type="InterPro" id="IPR051482">
    <property type="entry name" value="Cholesterol_transport"/>
</dbReference>
<dbReference type="PANTHER" id="PTHR23319:SF4">
    <property type="entry name" value="GRAM DOMAIN CONTAINING 1B, ISOFORM E"/>
    <property type="match status" value="1"/>
</dbReference>
<keyword evidence="3" id="KW-0812">Transmembrane</keyword>
<keyword evidence="6" id="KW-0175">Coiled coil</keyword>
<dbReference type="GO" id="GO:0032366">
    <property type="term" value="P:intracellular sterol transport"/>
    <property type="evidence" value="ECO:0007669"/>
    <property type="project" value="TreeGrafter"/>
</dbReference>
<keyword evidence="4" id="KW-1133">Transmembrane helix</keyword>
<dbReference type="InterPro" id="IPR011993">
    <property type="entry name" value="PH-like_dom_sf"/>
</dbReference>
<feature type="compositionally biased region" description="Basic and acidic residues" evidence="7">
    <location>
        <begin position="1107"/>
        <end position="1120"/>
    </location>
</feature>
<feature type="compositionally biased region" description="Acidic residues" evidence="7">
    <location>
        <begin position="819"/>
        <end position="845"/>
    </location>
</feature>
<dbReference type="Pfam" id="PF16016">
    <property type="entry name" value="VASt"/>
    <property type="match status" value="1"/>
</dbReference>
<evidence type="ECO:0000259" key="8">
    <source>
        <dbReference type="PROSITE" id="PS51778"/>
    </source>
</evidence>
<feature type="region of interest" description="Disordered" evidence="7">
    <location>
        <begin position="620"/>
        <end position="645"/>
    </location>
</feature>
<evidence type="ECO:0000256" key="2">
    <source>
        <dbReference type="ARBA" id="ARBA00006582"/>
    </source>
</evidence>
<keyword evidence="10" id="KW-1185">Reference proteome</keyword>
<keyword evidence="5" id="KW-0472">Membrane</keyword>
<dbReference type="SMART" id="SM00568">
    <property type="entry name" value="GRAM"/>
    <property type="match status" value="1"/>
</dbReference>
<comment type="subcellular location">
    <subcellularLocation>
        <location evidence="1">Membrane</location>
        <topology evidence="1">Single-pass membrane protein</topology>
    </subcellularLocation>
</comment>
<organism evidence="9 10">
    <name type="scientific">Lithohypha guttulata</name>
    <dbReference type="NCBI Taxonomy" id="1690604"/>
    <lineage>
        <taxon>Eukaryota</taxon>
        <taxon>Fungi</taxon>
        <taxon>Dikarya</taxon>
        <taxon>Ascomycota</taxon>
        <taxon>Pezizomycotina</taxon>
        <taxon>Eurotiomycetes</taxon>
        <taxon>Chaetothyriomycetidae</taxon>
        <taxon>Chaetothyriales</taxon>
        <taxon>Trichomeriaceae</taxon>
        <taxon>Lithohypha</taxon>
    </lineage>
</organism>
<evidence type="ECO:0000313" key="9">
    <source>
        <dbReference type="EMBL" id="KAK5082898.1"/>
    </source>
</evidence>
<feature type="region of interest" description="Disordered" evidence="7">
    <location>
        <begin position="593"/>
        <end position="612"/>
    </location>
</feature>
<reference evidence="9 10" key="1">
    <citation type="submission" date="2023-08" db="EMBL/GenBank/DDBJ databases">
        <title>Black Yeasts Isolated from many extreme environments.</title>
        <authorList>
            <person name="Coleine C."/>
            <person name="Stajich J.E."/>
            <person name="Selbmann L."/>
        </authorList>
    </citation>
    <scope>NUCLEOTIDE SEQUENCE [LARGE SCALE GENOMIC DNA]</scope>
    <source>
        <strain evidence="9 10">CCFEE 5910</strain>
    </source>
</reference>
<feature type="compositionally biased region" description="Basic and acidic residues" evidence="7">
    <location>
        <begin position="476"/>
        <end position="490"/>
    </location>
</feature>
<dbReference type="GO" id="GO:0140268">
    <property type="term" value="C:endoplasmic reticulum-plasma membrane contact site"/>
    <property type="evidence" value="ECO:0007669"/>
    <property type="project" value="TreeGrafter"/>
</dbReference>
<dbReference type="EMBL" id="JAVRRJ010000007">
    <property type="protein sequence ID" value="KAK5082898.1"/>
    <property type="molecule type" value="Genomic_DNA"/>
</dbReference>
<feature type="coiled-coil region" evidence="6">
    <location>
        <begin position="1236"/>
        <end position="1277"/>
    </location>
</feature>
<gene>
    <name evidence="9" type="ORF">LTR05_006779</name>
</gene>
<dbReference type="Proteomes" id="UP001309876">
    <property type="component" value="Unassembled WGS sequence"/>
</dbReference>
<dbReference type="AlphaFoldDB" id="A0AAN7YER2"/>
<dbReference type="GO" id="GO:0005886">
    <property type="term" value="C:plasma membrane"/>
    <property type="evidence" value="ECO:0007669"/>
    <property type="project" value="TreeGrafter"/>
</dbReference>
<dbReference type="Pfam" id="PF02893">
    <property type="entry name" value="GRAM"/>
    <property type="match status" value="1"/>
</dbReference>
<feature type="region of interest" description="Disordered" evidence="7">
    <location>
        <begin position="323"/>
        <end position="416"/>
    </location>
</feature>
<feature type="compositionally biased region" description="Polar residues" evidence="7">
    <location>
        <begin position="133"/>
        <end position="144"/>
    </location>
</feature>
<proteinExistence type="inferred from homology"/>
<dbReference type="GO" id="GO:0005739">
    <property type="term" value="C:mitochondrion"/>
    <property type="evidence" value="ECO:0007669"/>
    <property type="project" value="TreeGrafter"/>
</dbReference>